<protein>
    <submittedName>
        <fullName evidence="2">Uncharacterized protein</fullName>
    </submittedName>
</protein>
<name>A0A1E7FBI0_9STRA</name>
<reference evidence="2 3" key="1">
    <citation type="submission" date="2016-09" db="EMBL/GenBank/DDBJ databases">
        <title>Extensive genetic diversity and differential bi-allelic expression allows diatom success in the polar Southern Ocean.</title>
        <authorList>
            <consortium name="DOE Joint Genome Institute"/>
            <person name="Mock T."/>
            <person name="Otillar R.P."/>
            <person name="Strauss J."/>
            <person name="Dupont C."/>
            <person name="Frickenhaus S."/>
            <person name="Maumus F."/>
            <person name="Mcmullan M."/>
            <person name="Sanges R."/>
            <person name="Schmutz J."/>
            <person name="Toseland A."/>
            <person name="Valas R."/>
            <person name="Veluchamy A."/>
            <person name="Ward B.J."/>
            <person name="Allen A."/>
            <person name="Barry K."/>
            <person name="Falciatore A."/>
            <person name="Ferrante M."/>
            <person name="Fortunato A.E."/>
            <person name="Gloeckner G."/>
            <person name="Gruber A."/>
            <person name="Hipkin R."/>
            <person name="Janech M."/>
            <person name="Kroth P."/>
            <person name="Leese F."/>
            <person name="Lindquist E."/>
            <person name="Lyon B.R."/>
            <person name="Martin J."/>
            <person name="Mayer C."/>
            <person name="Parker M."/>
            <person name="Quesneville H."/>
            <person name="Raymond J."/>
            <person name="Uhlig C."/>
            <person name="Valentin K.U."/>
            <person name="Worden A.Z."/>
            <person name="Armbrust E.V."/>
            <person name="Bowler C."/>
            <person name="Green B."/>
            <person name="Moulton V."/>
            <person name="Van Oosterhout C."/>
            <person name="Grigoriev I."/>
        </authorList>
    </citation>
    <scope>NUCLEOTIDE SEQUENCE [LARGE SCALE GENOMIC DNA]</scope>
    <source>
        <strain evidence="2 3">CCMP1102</strain>
    </source>
</reference>
<dbReference type="KEGG" id="fcy:FRACYDRAFT_240092"/>
<sequence length="527" mass="59726">MEGKQQQEGCNCNPQHDKDETNSITTSNKKQSSKGNNKEQLESTTYHQHQHQHQHACADTEEQLMKLIVRSPYWGRILKGKTCGGTRNVYTNNIMNKSSNNKAPRVITSQAILYNTDGFWGCCPHHGKRVLEMQECHFSDSAEDFSWDLYLVGTWISPSHSVHDFFFLPQNQTLVDINRNVLLNGWSYVGTCRAEGIRSGLDVLLRNLLRENEVTYGHRYHHVHIDLSTSLIAKLQGQGKQTTRKLERIEMATAIAREQLLLSKKVHHLLLTKQGAAMLRIRLFTNRLELHQFLVYSAVPHLVANAAIAYRDTNTSWTGEADYWNALSHIPLPPHHTPSYSIGGSVGSFVNGNDYYGMYGSQQQQHHYQQHHQQHPYWHHMSTSPYTGVPNPHHHSPDMHQHYMMYSEPRVDPHLQPFHPHHHHRYHRAPPDISADAGTFNSSYPYVMEYNTTKNMTSKILPASATCITMSDSSLTSCTVEGPDMAGETFPPPTLLNTCTVDSPAMAGEELPVMPTPSELLATVTEA</sequence>
<feature type="compositionally biased region" description="Polar residues" evidence="1">
    <location>
        <begin position="1"/>
        <end position="14"/>
    </location>
</feature>
<proteinExistence type="predicted"/>
<dbReference type="AlphaFoldDB" id="A0A1E7FBI0"/>
<accession>A0A1E7FBI0</accession>
<gene>
    <name evidence="2" type="ORF">FRACYDRAFT_240092</name>
</gene>
<dbReference type="OrthoDB" id="53596at2759"/>
<feature type="region of interest" description="Disordered" evidence="1">
    <location>
        <begin position="1"/>
        <end position="57"/>
    </location>
</feature>
<dbReference type="Proteomes" id="UP000095751">
    <property type="component" value="Unassembled WGS sequence"/>
</dbReference>
<dbReference type="EMBL" id="KV784359">
    <property type="protein sequence ID" value="OEU15405.1"/>
    <property type="molecule type" value="Genomic_DNA"/>
</dbReference>
<keyword evidence="3" id="KW-1185">Reference proteome</keyword>
<organism evidence="2 3">
    <name type="scientific">Fragilariopsis cylindrus CCMP1102</name>
    <dbReference type="NCBI Taxonomy" id="635003"/>
    <lineage>
        <taxon>Eukaryota</taxon>
        <taxon>Sar</taxon>
        <taxon>Stramenopiles</taxon>
        <taxon>Ochrophyta</taxon>
        <taxon>Bacillariophyta</taxon>
        <taxon>Bacillariophyceae</taxon>
        <taxon>Bacillariophycidae</taxon>
        <taxon>Bacillariales</taxon>
        <taxon>Bacillariaceae</taxon>
        <taxon>Fragilariopsis</taxon>
    </lineage>
</organism>
<evidence type="ECO:0000256" key="1">
    <source>
        <dbReference type="SAM" id="MobiDB-lite"/>
    </source>
</evidence>
<evidence type="ECO:0000313" key="3">
    <source>
        <dbReference type="Proteomes" id="UP000095751"/>
    </source>
</evidence>
<dbReference type="InParanoid" id="A0A1E7FBI0"/>
<evidence type="ECO:0000313" key="2">
    <source>
        <dbReference type="EMBL" id="OEU15405.1"/>
    </source>
</evidence>